<organism evidence="1 2">
    <name type="scientific">Luteimonas wenzhouensis</name>
    <dbReference type="NCBI Taxonomy" id="2599615"/>
    <lineage>
        <taxon>Bacteria</taxon>
        <taxon>Pseudomonadati</taxon>
        <taxon>Pseudomonadota</taxon>
        <taxon>Gammaproteobacteria</taxon>
        <taxon>Lysobacterales</taxon>
        <taxon>Lysobacteraceae</taxon>
        <taxon>Luteimonas</taxon>
    </lineage>
</organism>
<evidence type="ECO:0000313" key="2">
    <source>
        <dbReference type="Proteomes" id="UP000315949"/>
    </source>
</evidence>
<reference evidence="1 2" key="1">
    <citation type="submission" date="2019-07" db="EMBL/GenBank/DDBJ databases">
        <title>Luteimonas sp. YD-1 nov., isolated from acidic soil.</title>
        <authorList>
            <person name="Zhou J."/>
        </authorList>
    </citation>
    <scope>NUCLEOTIDE SEQUENCE [LARGE SCALE GENOMIC DNA]</scope>
    <source>
        <strain evidence="1 2">YD-1</strain>
    </source>
</reference>
<dbReference type="AlphaFoldDB" id="A0A5C5U0L1"/>
<protein>
    <submittedName>
        <fullName evidence="1">Uncharacterized protein</fullName>
    </submittedName>
</protein>
<comment type="caution">
    <text evidence="1">The sequence shown here is derived from an EMBL/GenBank/DDBJ whole genome shotgun (WGS) entry which is preliminary data.</text>
</comment>
<accession>A0A5C5U0L1</accession>
<dbReference type="Proteomes" id="UP000315949">
    <property type="component" value="Unassembled WGS sequence"/>
</dbReference>
<keyword evidence="2" id="KW-1185">Reference proteome</keyword>
<sequence length="173" mass="18540">MALVMAGAQARGDAAPQRSVAGAQEFLRQVLPGNRYVSTLMTEILEKARREGLRGSYEPLPLIVDAGPVAECRSMLLADIEPTDLVVRDPATGEGAVSSLADLVSDGMVGSPDGFHFGSIRALRQSGSRVHLRFAGEQLDAVVHMEGEEIAARVYEAFDYLRRHCDPAAATGF</sequence>
<proteinExistence type="predicted"/>
<evidence type="ECO:0000313" key="1">
    <source>
        <dbReference type="EMBL" id="TWT18990.1"/>
    </source>
</evidence>
<gene>
    <name evidence="1" type="ORF">FQY79_09240</name>
</gene>
<dbReference type="OrthoDB" id="5975565at2"/>
<dbReference type="EMBL" id="VOHE01000004">
    <property type="protein sequence ID" value="TWT18990.1"/>
    <property type="molecule type" value="Genomic_DNA"/>
</dbReference>
<name>A0A5C5U0L1_9GAMM</name>